<dbReference type="Pfam" id="PF00535">
    <property type="entry name" value="Glycos_transf_2"/>
    <property type="match status" value="1"/>
</dbReference>
<name>A0ABY4KHN2_9FLAO</name>
<dbReference type="Gene3D" id="3.90.550.10">
    <property type="entry name" value="Spore Coat Polysaccharide Biosynthesis Protein SpsA, Chain A"/>
    <property type="match status" value="1"/>
</dbReference>
<dbReference type="Proteomes" id="UP000830583">
    <property type="component" value="Chromosome"/>
</dbReference>
<keyword evidence="3" id="KW-1185">Reference proteome</keyword>
<dbReference type="SUPFAM" id="SSF53448">
    <property type="entry name" value="Nucleotide-diphospho-sugar transferases"/>
    <property type="match status" value="1"/>
</dbReference>
<evidence type="ECO:0000313" key="2">
    <source>
        <dbReference type="EMBL" id="UPQ79288.1"/>
    </source>
</evidence>
<dbReference type="RefSeq" id="WP_248434298.1">
    <property type="nucleotide sequence ID" value="NZ_CP096205.1"/>
</dbReference>
<dbReference type="PANTHER" id="PTHR22916">
    <property type="entry name" value="GLYCOSYLTRANSFERASE"/>
    <property type="match status" value="1"/>
</dbReference>
<dbReference type="InterPro" id="IPR001173">
    <property type="entry name" value="Glyco_trans_2-like"/>
</dbReference>
<accession>A0ABY4KHN2</accession>
<evidence type="ECO:0000313" key="3">
    <source>
        <dbReference type="Proteomes" id="UP000830583"/>
    </source>
</evidence>
<dbReference type="EMBL" id="CP096205">
    <property type="protein sequence ID" value="UPQ79288.1"/>
    <property type="molecule type" value="Genomic_DNA"/>
</dbReference>
<reference evidence="2" key="1">
    <citation type="submission" date="2022-04" db="EMBL/GenBank/DDBJ databases">
        <title>Consumption of N2O by Flavobacterium azooxidireducens sp. nov. isolated from Decomposing Leaf Litter of Phragmites australis (Cav.).</title>
        <authorList>
            <person name="Behrendt U."/>
            <person name="Spanner T."/>
            <person name="Augustin J."/>
            <person name="Horn M.A."/>
            <person name="Kolb S."/>
            <person name="Ulrich A."/>
        </authorList>
    </citation>
    <scope>NUCLEOTIDE SEQUENCE</scope>
    <source>
        <strain evidence="2">IGB 4-14</strain>
    </source>
</reference>
<dbReference type="CDD" id="cd00761">
    <property type="entry name" value="Glyco_tranf_GTA_type"/>
    <property type="match status" value="1"/>
</dbReference>
<organism evidence="2 3">
    <name type="scientific">Flavobacterium azooxidireducens</name>
    <dbReference type="NCBI Taxonomy" id="1871076"/>
    <lineage>
        <taxon>Bacteria</taxon>
        <taxon>Pseudomonadati</taxon>
        <taxon>Bacteroidota</taxon>
        <taxon>Flavobacteriia</taxon>
        <taxon>Flavobacteriales</taxon>
        <taxon>Flavobacteriaceae</taxon>
        <taxon>Flavobacterium</taxon>
    </lineage>
</organism>
<dbReference type="PANTHER" id="PTHR22916:SF3">
    <property type="entry name" value="UDP-GLCNAC:BETAGAL BETA-1,3-N-ACETYLGLUCOSAMINYLTRANSFERASE-LIKE PROTEIN 1"/>
    <property type="match status" value="1"/>
</dbReference>
<gene>
    <name evidence="2" type="ORF">M0M57_00260</name>
</gene>
<dbReference type="InterPro" id="IPR029044">
    <property type="entry name" value="Nucleotide-diphossugar_trans"/>
</dbReference>
<sequence length="301" mass="34894">MSNPLVSVIIPTYKRSDYLIRAIESVLKQTYSPIEIIVVDDNDGNNEFRKDTKKSLEKYISKDVVRYVEHEKNKGIAAARNSGIKVAKGEYIAFLDDDDEFLPQKTALQMSCFQKNESTLGLVYGSYIRFEVDTNSERIIKPKFKGDLKDILGVNHIGPPSMVMCKIEAVSKVVGFDESLVAREDFDFYYRLAKHYTIDYVDEAVMKYYIHPNNISKQHGDKLEYMVVFMDRYRNELKKPSLRWSEVNERLAELYAINGYRTKAVRTFLIAYVNRPKRFSILVKATIALLGSKMYKKIRKV</sequence>
<evidence type="ECO:0000259" key="1">
    <source>
        <dbReference type="Pfam" id="PF00535"/>
    </source>
</evidence>
<proteinExistence type="predicted"/>
<feature type="domain" description="Glycosyltransferase 2-like" evidence="1">
    <location>
        <begin position="7"/>
        <end position="171"/>
    </location>
</feature>
<protein>
    <submittedName>
        <fullName evidence="2">Glycosyltransferase</fullName>
    </submittedName>
</protein>